<reference evidence="1 2" key="1">
    <citation type="submission" date="2019-05" db="EMBL/GenBank/DDBJ databases">
        <title>Another draft genome of Portunus trituberculatus and its Hox gene families provides insights of decapod evolution.</title>
        <authorList>
            <person name="Jeong J.-H."/>
            <person name="Song I."/>
            <person name="Kim S."/>
            <person name="Choi T."/>
            <person name="Kim D."/>
            <person name="Ryu S."/>
            <person name="Kim W."/>
        </authorList>
    </citation>
    <scope>NUCLEOTIDE SEQUENCE [LARGE SCALE GENOMIC DNA]</scope>
    <source>
        <tissue evidence="1">Muscle</tissue>
    </source>
</reference>
<dbReference type="AlphaFoldDB" id="A0A5B7JR87"/>
<name>A0A5B7JR87_PORTR</name>
<protein>
    <submittedName>
        <fullName evidence="1">Uncharacterized protein</fullName>
    </submittedName>
</protein>
<gene>
    <name evidence="1" type="ORF">E2C01_090063</name>
</gene>
<accession>A0A5B7JR87</accession>
<comment type="caution">
    <text evidence="1">The sequence shown here is derived from an EMBL/GenBank/DDBJ whole genome shotgun (WGS) entry which is preliminary data.</text>
</comment>
<proteinExistence type="predicted"/>
<dbReference type="Proteomes" id="UP000324222">
    <property type="component" value="Unassembled WGS sequence"/>
</dbReference>
<keyword evidence="2" id="KW-1185">Reference proteome</keyword>
<evidence type="ECO:0000313" key="2">
    <source>
        <dbReference type="Proteomes" id="UP000324222"/>
    </source>
</evidence>
<sequence>MTRGPTRCSDYVTGPLLTPDPDSSAGRFAHRHTLGPPVIAVSSFFMFWTRVERFEHSVSLGGAKVSIRG</sequence>
<dbReference type="EMBL" id="VSRR010100132">
    <property type="protein sequence ID" value="MPC94874.1"/>
    <property type="molecule type" value="Genomic_DNA"/>
</dbReference>
<organism evidence="1 2">
    <name type="scientific">Portunus trituberculatus</name>
    <name type="common">Swimming crab</name>
    <name type="synonym">Neptunus trituberculatus</name>
    <dbReference type="NCBI Taxonomy" id="210409"/>
    <lineage>
        <taxon>Eukaryota</taxon>
        <taxon>Metazoa</taxon>
        <taxon>Ecdysozoa</taxon>
        <taxon>Arthropoda</taxon>
        <taxon>Crustacea</taxon>
        <taxon>Multicrustacea</taxon>
        <taxon>Malacostraca</taxon>
        <taxon>Eumalacostraca</taxon>
        <taxon>Eucarida</taxon>
        <taxon>Decapoda</taxon>
        <taxon>Pleocyemata</taxon>
        <taxon>Brachyura</taxon>
        <taxon>Eubrachyura</taxon>
        <taxon>Portunoidea</taxon>
        <taxon>Portunidae</taxon>
        <taxon>Portuninae</taxon>
        <taxon>Portunus</taxon>
    </lineage>
</organism>
<evidence type="ECO:0000313" key="1">
    <source>
        <dbReference type="EMBL" id="MPC94874.1"/>
    </source>
</evidence>